<keyword evidence="4" id="KW-1185">Reference proteome</keyword>
<evidence type="ECO:0000256" key="1">
    <source>
        <dbReference type="SAM" id="MobiDB-lite"/>
    </source>
</evidence>
<dbReference type="EMBL" id="CP022743">
    <property type="protein sequence ID" value="ASU32003.1"/>
    <property type="molecule type" value="Genomic_DNA"/>
</dbReference>
<organism evidence="3 4">
    <name type="scientific">Mucilaginibacter xinganensis</name>
    <dbReference type="NCBI Taxonomy" id="1234841"/>
    <lineage>
        <taxon>Bacteria</taxon>
        <taxon>Pseudomonadati</taxon>
        <taxon>Bacteroidota</taxon>
        <taxon>Sphingobacteriia</taxon>
        <taxon>Sphingobacteriales</taxon>
        <taxon>Sphingobacteriaceae</taxon>
        <taxon>Mucilaginibacter</taxon>
    </lineage>
</organism>
<protein>
    <submittedName>
        <fullName evidence="3">Uncharacterized protein</fullName>
    </submittedName>
</protein>
<dbReference type="AlphaFoldDB" id="A0A223NQ54"/>
<keyword evidence="2" id="KW-0812">Transmembrane</keyword>
<reference evidence="3 4" key="1">
    <citation type="submission" date="2017-08" db="EMBL/GenBank/DDBJ databases">
        <title>Complete genome sequence of Mucilaginibacter sp. strain BJC16-A31.</title>
        <authorList>
            <consortium name="Henan University of Science and Technology"/>
            <person name="You X."/>
        </authorList>
    </citation>
    <scope>NUCLEOTIDE SEQUENCE [LARGE SCALE GENOMIC DNA]</scope>
    <source>
        <strain evidence="3 4">BJC16-A31</strain>
    </source>
</reference>
<dbReference type="RefSeq" id="WP_094568659.1">
    <property type="nucleotide sequence ID" value="NZ_CP022743.1"/>
</dbReference>
<name>A0A223NQ54_9SPHI</name>
<proteinExistence type="predicted"/>
<sequence>MTAFYTVLKIVALLAIIILPLFGPKKKKTKSTGGLSRLAVNGGGFLEPITGEPAKQHPVN</sequence>
<keyword evidence="2" id="KW-0472">Membrane</keyword>
<evidence type="ECO:0000313" key="4">
    <source>
        <dbReference type="Proteomes" id="UP000215002"/>
    </source>
</evidence>
<keyword evidence="2" id="KW-1133">Transmembrane helix</keyword>
<accession>A0A223NQ54</accession>
<feature type="transmembrane region" description="Helical" evidence="2">
    <location>
        <begin position="6"/>
        <end position="23"/>
    </location>
</feature>
<evidence type="ECO:0000256" key="2">
    <source>
        <dbReference type="SAM" id="Phobius"/>
    </source>
</evidence>
<feature type="region of interest" description="Disordered" evidence="1">
    <location>
        <begin position="40"/>
        <end position="60"/>
    </location>
</feature>
<dbReference type="KEGG" id="muc:MuYL_0100"/>
<dbReference type="Proteomes" id="UP000215002">
    <property type="component" value="Chromosome"/>
</dbReference>
<evidence type="ECO:0000313" key="3">
    <source>
        <dbReference type="EMBL" id="ASU32003.1"/>
    </source>
</evidence>
<gene>
    <name evidence="3" type="ORF">MuYL_0100</name>
</gene>